<dbReference type="EMBL" id="LVCJ01000066">
    <property type="protein sequence ID" value="OAL31090.1"/>
    <property type="molecule type" value="Genomic_DNA"/>
</dbReference>
<dbReference type="InterPro" id="IPR015421">
    <property type="entry name" value="PyrdxlP-dep_Trfase_major"/>
</dbReference>
<evidence type="ECO:0000313" key="3">
    <source>
        <dbReference type="EMBL" id="OAL31090.1"/>
    </source>
</evidence>
<dbReference type="RefSeq" id="XP_022497336.1">
    <property type="nucleotide sequence ID" value="XM_022646698.1"/>
</dbReference>
<dbReference type="OrthoDB" id="406765at2759"/>
<keyword evidence="4" id="KW-1185">Reference proteome</keyword>
<feature type="region of interest" description="Disordered" evidence="1">
    <location>
        <begin position="1"/>
        <end position="21"/>
    </location>
</feature>
<reference evidence="3 4" key="1">
    <citation type="submission" date="2016-03" db="EMBL/GenBank/DDBJ databases">
        <title>The draft genome sequence of Fonsecaea nubica causative agent of cutaneous subcutaneous infection in human host.</title>
        <authorList>
            <person name="Costa F."/>
            <person name="Sybren D.H."/>
            <person name="Raittz R.T."/>
            <person name="Weiss V.A."/>
            <person name="Leao A.C."/>
            <person name="Gomes R."/>
            <person name="De Souza E.M."/>
            <person name="Pedrosa F.O."/>
            <person name="Steffens M.B."/>
            <person name="Bombassaro A."/>
            <person name="Tadra-Sfeir M.Z."/>
            <person name="Moreno L.F."/>
            <person name="Najafzadeh M.J."/>
            <person name="Felipe M.S."/>
            <person name="Teixeira M."/>
            <person name="Sun J."/>
            <person name="Xi L."/>
            <person name="Castro M.A."/>
            <person name="Vicente V.A."/>
        </authorList>
    </citation>
    <scope>NUCLEOTIDE SEQUENCE [LARGE SCALE GENOMIC DNA]</scope>
    <source>
        <strain evidence="3 4">CBS 269.64</strain>
    </source>
</reference>
<dbReference type="InterPro" id="IPR015424">
    <property type="entry name" value="PyrdxlP-dep_Trfase"/>
</dbReference>
<dbReference type="InterPro" id="IPR004839">
    <property type="entry name" value="Aminotransferase_I/II_large"/>
</dbReference>
<dbReference type="Proteomes" id="UP000185904">
    <property type="component" value="Unassembled WGS sequence"/>
</dbReference>
<protein>
    <recommendedName>
        <fullName evidence="2">Aminotransferase class I/classII large domain-containing protein</fullName>
    </recommendedName>
</protein>
<evidence type="ECO:0000256" key="1">
    <source>
        <dbReference type="SAM" id="MobiDB-lite"/>
    </source>
</evidence>
<dbReference type="SUPFAM" id="SSF53383">
    <property type="entry name" value="PLP-dependent transferases"/>
    <property type="match status" value="1"/>
</dbReference>
<evidence type="ECO:0000313" key="4">
    <source>
        <dbReference type="Proteomes" id="UP000185904"/>
    </source>
</evidence>
<comment type="caution">
    <text evidence="3">The sequence shown here is derived from an EMBL/GenBank/DDBJ whole genome shotgun (WGS) entry which is preliminary data.</text>
</comment>
<dbReference type="GeneID" id="34591825"/>
<gene>
    <name evidence="3" type="ORF">AYO20_08421</name>
</gene>
<dbReference type="AlphaFoldDB" id="A0A178CMP2"/>
<dbReference type="Gene3D" id="3.40.640.10">
    <property type="entry name" value="Type I PLP-dependent aspartate aminotransferase-like (Major domain)"/>
    <property type="match status" value="1"/>
</dbReference>
<sequence length="554" mass="62274">MDNAPRSILERQQSRNDSSLQGSCPWCLLSGPNLGISEERVARGDLLVHRALCLGRDGDGNTLGIEEKCLLPDCKSKIRDPNPTSLEMHYRRNHQIRLRDFPDVKLLYRRCRRGDDPDFDMNADWGYFLTKKSPIRGFLIDLWQATINGLDFRAKHLPEVLRGYRRDFVRVFIATPVSFHAHASDAIPVIPSMALVLEQTPPDRLKRGLTDAQRNNCLIATFESQMVSYHGPMANGGRGLLWNQKNVRIGNPQIIALAYATDKRRLLKEFKNLVATGHVAIILEMVSQNDGRVVTAQEWKMICECCEEAGIYLVVDEVLTVWRCGAPFAHLLPQYSEYKPSFVVFGKALGACGLAVHWDGVHLNRLGYAKPCYADDAANFIDLWDHKPSRVVNPNDALRSWGYIMLSEEDRWCARALQIGENLRRAVAERHPNVPVGGSGALIYLPSEVAGEMDIVGAAVNGDLIRWLPYLDEGLTEFEHVMELFQDSGAAMRQALARSYQNVTMIRCISCSDYLHEVMYACKKCGGNLCGLCVARGASERHQEERCLSGNRES</sequence>
<dbReference type="GO" id="GO:0030170">
    <property type="term" value="F:pyridoxal phosphate binding"/>
    <property type="evidence" value="ECO:0007669"/>
    <property type="project" value="InterPro"/>
</dbReference>
<proteinExistence type="predicted"/>
<organism evidence="3 4">
    <name type="scientific">Fonsecaea nubica</name>
    <dbReference type="NCBI Taxonomy" id="856822"/>
    <lineage>
        <taxon>Eukaryota</taxon>
        <taxon>Fungi</taxon>
        <taxon>Dikarya</taxon>
        <taxon>Ascomycota</taxon>
        <taxon>Pezizomycotina</taxon>
        <taxon>Eurotiomycetes</taxon>
        <taxon>Chaetothyriomycetidae</taxon>
        <taxon>Chaetothyriales</taxon>
        <taxon>Herpotrichiellaceae</taxon>
        <taxon>Fonsecaea</taxon>
    </lineage>
</organism>
<accession>A0A178CMP2</accession>
<evidence type="ECO:0000259" key="2">
    <source>
        <dbReference type="Pfam" id="PF00155"/>
    </source>
</evidence>
<name>A0A178CMP2_9EURO</name>
<feature type="domain" description="Aminotransferase class I/classII large" evidence="2">
    <location>
        <begin position="276"/>
        <end position="354"/>
    </location>
</feature>
<dbReference type="Pfam" id="PF00155">
    <property type="entry name" value="Aminotran_1_2"/>
    <property type="match status" value="1"/>
</dbReference>